<dbReference type="GO" id="GO:0022627">
    <property type="term" value="C:cytosolic small ribosomal subunit"/>
    <property type="evidence" value="ECO:0007669"/>
    <property type="project" value="TreeGrafter"/>
</dbReference>
<dbReference type="SUPFAM" id="SSF54211">
    <property type="entry name" value="Ribosomal protein S5 domain 2-like"/>
    <property type="match status" value="1"/>
</dbReference>
<feature type="region of interest" description="Disordered" evidence="4">
    <location>
        <begin position="119"/>
        <end position="142"/>
    </location>
</feature>
<reference evidence="5" key="1">
    <citation type="journal article" date="2015" name="Nature">
        <title>Complex archaea that bridge the gap between prokaryotes and eukaryotes.</title>
        <authorList>
            <person name="Spang A."/>
            <person name="Saw J.H."/>
            <person name="Jorgensen S.L."/>
            <person name="Zaremba-Niedzwiedzka K."/>
            <person name="Martijn J."/>
            <person name="Lind A.E."/>
            <person name="van Eijk R."/>
            <person name="Schleper C."/>
            <person name="Guy L."/>
            <person name="Ettema T.J."/>
        </authorList>
    </citation>
    <scope>NUCLEOTIDE SEQUENCE</scope>
</reference>
<dbReference type="GO" id="GO:0006412">
    <property type="term" value="P:translation"/>
    <property type="evidence" value="ECO:0007669"/>
    <property type="project" value="InterPro"/>
</dbReference>
<accession>A0A0F9CUH6</accession>
<sequence length="142" mass="15678">MTEEKTEAIIVPEGEHYFGGTGKRKSAVAQVRLYSGSGTIYVNGKPLQEVFTRELHHVKVRLPLSTTDTEGRFTVHAKIAGGGISAWADALAHGMTRALLVFDSGLRPSLRKAGLLTRDPRVKERKKPGLKRARKAPQYTKR</sequence>
<dbReference type="EMBL" id="LAZR01031674">
    <property type="protein sequence ID" value="KKL53043.1"/>
    <property type="molecule type" value="Genomic_DNA"/>
</dbReference>
<feature type="compositionally biased region" description="Basic residues" evidence="4">
    <location>
        <begin position="123"/>
        <end position="142"/>
    </location>
</feature>
<gene>
    <name evidence="5" type="ORF">LCGC14_2279380</name>
</gene>
<dbReference type="PANTHER" id="PTHR21569">
    <property type="entry name" value="RIBOSOMAL PROTEIN S9"/>
    <property type="match status" value="1"/>
</dbReference>
<name>A0A0F9CUH6_9ZZZZ</name>
<evidence type="ECO:0008006" key="6">
    <source>
        <dbReference type="Google" id="ProtNLM"/>
    </source>
</evidence>
<dbReference type="AlphaFoldDB" id="A0A0F9CUH6"/>
<evidence type="ECO:0000313" key="5">
    <source>
        <dbReference type="EMBL" id="KKL53043.1"/>
    </source>
</evidence>
<organism evidence="5">
    <name type="scientific">marine sediment metagenome</name>
    <dbReference type="NCBI Taxonomy" id="412755"/>
    <lineage>
        <taxon>unclassified sequences</taxon>
        <taxon>metagenomes</taxon>
        <taxon>ecological metagenomes</taxon>
    </lineage>
</organism>
<proteinExistence type="inferred from homology"/>
<comment type="caution">
    <text evidence="5">The sequence shown here is derived from an EMBL/GenBank/DDBJ whole genome shotgun (WGS) entry which is preliminary data.</text>
</comment>
<comment type="similarity">
    <text evidence="1">Belongs to the universal ribosomal protein uS9 family.</text>
</comment>
<keyword evidence="2" id="KW-0689">Ribosomal protein</keyword>
<protein>
    <recommendedName>
        <fullName evidence="6">30S ribosomal protein S9</fullName>
    </recommendedName>
</protein>
<evidence type="ECO:0000256" key="4">
    <source>
        <dbReference type="SAM" id="MobiDB-lite"/>
    </source>
</evidence>
<dbReference type="InterPro" id="IPR020568">
    <property type="entry name" value="Ribosomal_Su5_D2-typ_SF"/>
</dbReference>
<dbReference type="Gene3D" id="3.30.230.10">
    <property type="match status" value="1"/>
</dbReference>
<dbReference type="PANTHER" id="PTHR21569:SF1">
    <property type="entry name" value="SMALL RIBOSOMAL SUBUNIT PROTEIN US9M"/>
    <property type="match status" value="1"/>
</dbReference>
<dbReference type="Pfam" id="PF00380">
    <property type="entry name" value="Ribosomal_S9"/>
    <property type="match status" value="1"/>
</dbReference>
<dbReference type="FunFam" id="3.30.230.10:FF:000001">
    <property type="entry name" value="30S ribosomal protein S9"/>
    <property type="match status" value="1"/>
</dbReference>
<evidence type="ECO:0000256" key="1">
    <source>
        <dbReference type="ARBA" id="ARBA00005251"/>
    </source>
</evidence>
<dbReference type="InterPro" id="IPR000754">
    <property type="entry name" value="Ribosomal_uS9"/>
</dbReference>
<dbReference type="GO" id="GO:0003735">
    <property type="term" value="F:structural constituent of ribosome"/>
    <property type="evidence" value="ECO:0007669"/>
    <property type="project" value="InterPro"/>
</dbReference>
<evidence type="ECO:0000256" key="2">
    <source>
        <dbReference type="ARBA" id="ARBA00022980"/>
    </source>
</evidence>
<dbReference type="InterPro" id="IPR023035">
    <property type="entry name" value="Ribosomal_uS9_bac/plastid"/>
</dbReference>
<dbReference type="HAMAP" id="MF_00532_B">
    <property type="entry name" value="Ribosomal_uS9_B"/>
    <property type="match status" value="1"/>
</dbReference>
<dbReference type="GO" id="GO:0003723">
    <property type="term" value="F:RNA binding"/>
    <property type="evidence" value="ECO:0007669"/>
    <property type="project" value="TreeGrafter"/>
</dbReference>
<dbReference type="NCBIfam" id="NF001099">
    <property type="entry name" value="PRK00132.1"/>
    <property type="match status" value="1"/>
</dbReference>
<dbReference type="InterPro" id="IPR014721">
    <property type="entry name" value="Ribsml_uS5_D2-typ_fold_subgr"/>
</dbReference>
<keyword evidence="3" id="KW-0687">Ribonucleoprotein</keyword>
<evidence type="ECO:0000256" key="3">
    <source>
        <dbReference type="ARBA" id="ARBA00023274"/>
    </source>
</evidence>